<dbReference type="STRING" id="119206.AWM72_05555"/>
<name>A0A5N1GHY6_9LACT</name>
<proteinExistence type="inferred from homology"/>
<comment type="similarity">
    <text evidence="1">Belongs to the LacAB/RpiB family.</text>
</comment>
<dbReference type="Proteomes" id="UP000327148">
    <property type="component" value="Unassembled WGS sequence"/>
</dbReference>
<reference evidence="6 7" key="1">
    <citation type="submission" date="2019-09" db="EMBL/GenBank/DDBJ databases">
        <title>Draft genome sequence assemblies of isolates from the urinary tract.</title>
        <authorList>
            <person name="Mores C.R."/>
            <person name="Putonti C."/>
            <person name="Wolfe A.J."/>
        </authorList>
    </citation>
    <scope>NUCLEOTIDE SEQUENCE [LARGE SCALE GENOMIC DNA]</scope>
    <source>
        <strain evidence="6 7">UMB623</strain>
    </source>
</reference>
<keyword evidence="2" id="KW-0423">Lactose metabolism</keyword>
<organism evidence="6 7">
    <name type="scientific">Aerococcus sanguinicola</name>
    <dbReference type="NCBI Taxonomy" id="119206"/>
    <lineage>
        <taxon>Bacteria</taxon>
        <taxon>Bacillati</taxon>
        <taxon>Bacillota</taxon>
        <taxon>Bacilli</taxon>
        <taxon>Lactobacillales</taxon>
        <taxon>Aerococcaceae</taxon>
        <taxon>Aerococcus</taxon>
    </lineage>
</organism>
<accession>A0A5N1GHY6</accession>
<dbReference type="PIRSF" id="PIRSF005384">
    <property type="entry name" value="RpiB_LacA_B"/>
    <property type="match status" value="1"/>
</dbReference>
<dbReference type="InterPro" id="IPR051812">
    <property type="entry name" value="SPI_LacAB/RpiB"/>
</dbReference>
<feature type="binding site" evidence="5">
    <location>
        <position position="99"/>
    </location>
    <ligand>
        <name>D-ribulose 5-phosphate</name>
        <dbReference type="ChEBI" id="CHEBI:58121"/>
    </ligand>
</feature>
<evidence type="ECO:0000256" key="5">
    <source>
        <dbReference type="PIRSR" id="PIRSR005384-2"/>
    </source>
</evidence>
<evidence type="ECO:0000313" key="6">
    <source>
        <dbReference type="EMBL" id="KAA9300555.1"/>
    </source>
</evidence>
<feature type="active site" description="Proton acceptor" evidence="4">
    <location>
        <position position="65"/>
    </location>
</feature>
<dbReference type="EMBL" id="VYWO01000004">
    <property type="protein sequence ID" value="KAA9300555.1"/>
    <property type="molecule type" value="Genomic_DNA"/>
</dbReference>
<dbReference type="Pfam" id="PF02502">
    <property type="entry name" value="LacAB_rpiB"/>
    <property type="match status" value="1"/>
</dbReference>
<feature type="binding site" evidence="5">
    <location>
        <position position="132"/>
    </location>
    <ligand>
        <name>D-ribulose 5-phosphate</name>
        <dbReference type="ChEBI" id="CHEBI:58121"/>
    </ligand>
</feature>
<dbReference type="AlphaFoldDB" id="A0A5N1GHY6"/>
<dbReference type="EC" id="5.3.1.6" evidence="6"/>
<dbReference type="NCBIfam" id="TIGR01120">
    <property type="entry name" value="rpiB"/>
    <property type="match status" value="1"/>
</dbReference>
<dbReference type="Gene3D" id="3.40.1400.10">
    <property type="entry name" value="Sugar-phosphate isomerase, RpiB/LacA/LacB"/>
    <property type="match status" value="1"/>
</dbReference>
<feature type="binding site" evidence="5">
    <location>
        <position position="136"/>
    </location>
    <ligand>
        <name>D-ribulose 5-phosphate</name>
        <dbReference type="ChEBI" id="CHEBI:58121"/>
    </ligand>
</feature>
<feature type="binding site" evidence="5">
    <location>
        <begin position="8"/>
        <end position="9"/>
    </location>
    <ligand>
        <name>D-ribulose 5-phosphate</name>
        <dbReference type="ChEBI" id="CHEBI:58121"/>
    </ligand>
</feature>
<gene>
    <name evidence="6" type="primary">rpiB</name>
    <name evidence="6" type="ORF">F6I03_07035</name>
</gene>
<dbReference type="NCBIfam" id="NF004051">
    <property type="entry name" value="PRK05571.1"/>
    <property type="match status" value="1"/>
</dbReference>
<dbReference type="NCBIfam" id="TIGR00689">
    <property type="entry name" value="rpiB_lacA_lacB"/>
    <property type="match status" value="1"/>
</dbReference>
<sequence>MKIAIGADHGGVELKALITDHLEERGIEVVNYGTDSSESVDYPDFAHAVTHAVQEERVDYGILICGTGIGMSITANKEKGIRAALCGDVFSAQATKAHNNANVLCLGARVVGPGLALMIVDAWLDANYEGGRHQKRLDKIAAIENAQDN</sequence>
<dbReference type="InterPro" id="IPR004785">
    <property type="entry name" value="RpiB"/>
</dbReference>
<dbReference type="GO" id="GO:0005988">
    <property type="term" value="P:lactose metabolic process"/>
    <property type="evidence" value="ECO:0007669"/>
    <property type="project" value="UniProtKB-KW"/>
</dbReference>
<dbReference type="OrthoDB" id="1778624at2"/>
<dbReference type="PANTHER" id="PTHR43732">
    <property type="entry name" value="RIBOSE 5-PHOSPHATE ISOMERASE-RELATED"/>
    <property type="match status" value="1"/>
</dbReference>
<evidence type="ECO:0000313" key="7">
    <source>
        <dbReference type="Proteomes" id="UP000327148"/>
    </source>
</evidence>
<dbReference type="InterPro" id="IPR003500">
    <property type="entry name" value="RpiB_LacA_LacB"/>
</dbReference>
<feature type="active site" description="Proton donor" evidence="4">
    <location>
        <position position="98"/>
    </location>
</feature>
<keyword evidence="3 6" id="KW-0413">Isomerase</keyword>
<evidence type="ECO:0000256" key="4">
    <source>
        <dbReference type="PIRSR" id="PIRSR005384-1"/>
    </source>
</evidence>
<dbReference type="SUPFAM" id="SSF89623">
    <property type="entry name" value="Ribose/Galactose isomerase RpiB/AlsB"/>
    <property type="match status" value="1"/>
</dbReference>
<feature type="binding site" evidence="5">
    <location>
        <begin position="66"/>
        <end position="70"/>
    </location>
    <ligand>
        <name>D-ribulose 5-phosphate</name>
        <dbReference type="ChEBI" id="CHEBI:58121"/>
    </ligand>
</feature>
<dbReference type="GO" id="GO:0004751">
    <property type="term" value="F:ribose-5-phosphate isomerase activity"/>
    <property type="evidence" value="ECO:0007669"/>
    <property type="project" value="UniProtKB-EC"/>
</dbReference>
<dbReference type="RefSeq" id="WP_070431417.1">
    <property type="nucleotide sequence ID" value="NZ_VYWO01000004.1"/>
</dbReference>
<feature type="binding site" evidence="5">
    <location>
        <position position="109"/>
    </location>
    <ligand>
        <name>D-ribulose 5-phosphate</name>
        <dbReference type="ChEBI" id="CHEBI:58121"/>
    </ligand>
</feature>
<dbReference type="PANTHER" id="PTHR43732:SF1">
    <property type="entry name" value="RIBOSE 5-PHOSPHATE ISOMERASE"/>
    <property type="match status" value="1"/>
</dbReference>
<evidence type="ECO:0000256" key="2">
    <source>
        <dbReference type="ARBA" id="ARBA00022736"/>
    </source>
</evidence>
<evidence type="ECO:0000256" key="1">
    <source>
        <dbReference type="ARBA" id="ARBA00008754"/>
    </source>
</evidence>
<dbReference type="InterPro" id="IPR036569">
    <property type="entry name" value="RpiB_LacA_LacB_sf"/>
</dbReference>
<comment type="caution">
    <text evidence="6">The sequence shown here is derived from an EMBL/GenBank/DDBJ whole genome shotgun (WGS) entry which is preliminary data.</text>
</comment>
<protein>
    <submittedName>
        <fullName evidence="6">Ribose 5-phosphate isomerase B</fullName>
        <ecNumber evidence="6">5.3.1.6</ecNumber>
    </submittedName>
</protein>
<evidence type="ECO:0000256" key="3">
    <source>
        <dbReference type="ARBA" id="ARBA00023235"/>
    </source>
</evidence>